<name>A0A9J7EIM8_SPOLT</name>
<dbReference type="RefSeq" id="XP_022828723.1">
    <property type="nucleotide sequence ID" value="XM_022972955.1"/>
</dbReference>
<evidence type="ECO:0000313" key="5">
    <source>
        <dbReference type="RefSeq" id="XP_022828723.1"/>
    </source>
</evidence>
<evidence type="ECO:0000313" key="3">
    <source>
        <dbReference type="Proteomes" id="UP000301870"/>
    </source>
</evidence>
<keyword evidence="2" id="KW-0732">Signal</keyword>
<gene>
    <name evidence="4 5" type="primary">LOC111358069</name>
</gene>
<dbReference type="Proteomes" id="UP000301870">
    <property type="component" value="Chromosome 26"/>
</dbReference>
<dbReference type="AlphaFoldDB" id="A0A9J7EIM8"/>
<feature type="signal peptide" evidence="2">
    <location>
        <begin position="1"/>
        <end position="23"/>
    </location>
</feature>
<sequence>METNRALIVQIIILMIIIKSSVGAFNDHFLNDLTEQVGNDGKKTLIVLVDTVNKNNDLNDERFMINDDSYSISEANKARVFNDIDNILINENYHNLLYNLMRNSKHPENNEVNEVEEILIEEALRARCQKKIKCENKCPQSEERKPKKERYCQKSCKAVYDDLLNCPPSNKKPKNKQNKKRGKTLPPSW</sequence>
<proteinExistence type="predicted"/>
<feature type="region of interest" description="Disordered" evidence="1">
    <location>
        <begin position="167"/>
        <end position="189"/>
    </location>
</feature>
<dbReference type="RefSeq" id="XP_022828722.1">
    <property type="nucleotide sequence ID" value="XM_022972954.1"/>
</dbReference>
<evidence type="ECO:0000313" key="4">
    <source>
        <dbReference type="RefSeq" id="XP_022828722.1"/>
    </source>
</evidence>
<feature type="compositionally biased region" description="Basic residues" evidence="1">
    <location>
        <begin position="171"/>
        <end position="183"/>
    </location>
</feature>
<feature type="chain" id="PRO_5044698610" evidence="2">
    <location>
        <begin position="24"/>
        <end position="189"/>
    </location>
</feature>
<organism evidence="3 4">
    <name type="scientific">Spodoptera litura</name>
    <name type="common">Asian cotton leafworm</name>
    <dbReference type="NCBI Taxonomy" id="69820"/>
    <lineage>
        <taxon>Eukaryota</taxon>
        <taxon>Metazoa</taxon>
        <taxon>Ecdysozoa</taxon>
        <taxon>Arthropoda</taxon>
        <taxon>Hexapoda</taxon>
        <taxon>Insecta</taxon>
        <taxon>Pterygota</taxon>
        <taxon>Neoptera</taxon>
        <taxon>Endopterygota</taxon>
        <taxon>Lepidoptera</taxon>
        <taxon>Glossata</taxon>
        <taxon>Ditrysia</taxon>
        <taxon>Noctuoidea</taxon>
        <taxon>Noctuidae</taxon>
        <taxon>Amphipyrinae</taxon>
        <taxon>Spodoptera</taxon>
    </lineage>
</organism>
<protein>
    <submittedName>
        <fullName evidence="4 5">Uncharacterized protein LOC111358069 isoform X3</fullName>
    </submittedName>
</protein>
<keyword evidence="3" id="KW-1185">Reference proteome</keyword>
<reference evidence="4 5" key="1">
    <citation type="submission" date="2025-04" db="UniProtKB">
        <authorList>
            <consortium name="RefSeq"/>
        </authorList>
    </citation>
    <scope>IDENTIFICATION</scope>
    <source>
        <strain evidence="4 5">Ishihara</strain>
        <tissue evidence="4 5">Whole body</tissue>
    </source>
</reference>
<accession>A0A9J7EIM8</accession>
<evidence type="ECO:0000256" key="2">
    <source>
        <dbReference type="SAM" id="SignalP"/>
    </source>
</evidence>
<evidence type="ECO:0000256" key="1">
    <source>
        <dbReference type="SAM" id="MobiDB-lite"/>
    </source>
</evidence>
<dbReference type="GeneID" id="111358069"/>